<keyword evidence="9" id="KW-0531">Neurotransmitter degradation</keyword>
<evidence type="ECO:0000256" key="8">
    <source>
        <dbReference type="ARBA" id="ARBA00022801"/>
    </source>
</evidence>
<dbReference type="GO" id="GO:0045202">
    <property type="term" value="C:synapse"/>
    <property type="evidence" value="ECO:0007669"/>
    <property type="project" value="UniProtKB-SubCell"/>
</dbReference>
<feature type="active site" description="Acyl-ester intermediate" evidence="15">
    <location>
        <position position="226"/>
    </location>
</feature>
<keyword evidence="5" id="KW-0719">Serine esterase</keyword>
<dbReference type="GO" id="GO:0006581">
    <property type="term" value="P:acetylcholine catabolic process"/>
    <property type="evidence" value="ECO:0007669"/>
    <property type="project" value="TreeGrafter"/>
</dbReference>
<dbReference type="GO" id="GO:0003990">
    <property type="term" value="F:acetylcholinesterase activity"/>
    <property type="evidence" value="ECO:0007669"/>
    <property type="project" value="TreeGrafter"/>
</dbReference>
<keyword evidence="12" id="KW-1015">Disulfide bond</keyword>
<evidence type="ECO:0000256" key="9">
    <source>
        <dbReference type="ARBA" id="ARBA00022867"/>
    </source>
</evidence>
<dbReference type="FunFam" id="3.40.50.1820:FF:000029">
    <property type="entry name" value="Acetylcholinesterase"/>
    <property type="match status" value="1"/>
</dbReference>
<dbReference type="PANTHER" id="PTHR43918">
    <property type="entry name" value="ACETYLCHOLINESTERASE"/>
    <property type="match status" value="1"/>
</dbReference>
<evidence type="ECO:0000256" key="15">
    <source>
        <dbReference type="PIRSR" id="PIRSR600997-1"/>
    </source>
</evidence>
<dbReference type="Proteomes" id="UP001295444">
    <property type="component" value="Chromosome 03"/>
</dbReference>
<evidence type="ECO:0000256" key="16">
    <source>
        <dbReference type="RuleBase" id="RU361235"/>
    </source>
</evidence>
<dbReference type="EC" id="3.1.1.-" evidence="16"/>
<feature type="active site" description="Charge relay system" evidence="15">
    <location>
        <position position="466"/>
    </location>
</feature>
<evidence type="ECO:0000256" key="1">
    <source>
        <dbReference type="ARBA" id="ARBA00004202"/>
    </source>
</evidence>
<keyword evidence="4" id="KW-1003">Cell membrane</keyword>
<protein>
    <recommendedName>
        <fullName evidence="16">Carboxylic ester hydrolase</fullName>
        <ecNumber evidence="16">3.1.1.-</ecNumber>
    </recommendedName>
</protein>
<dbReference type="Pfam" id="PF00135">
    <property type="entry name" value="COesterase"/>
    <property type="match status" value="1"/>
</dbReference>
<dbReference type="PRINTS" id="PR00878">
    <property type="entry name" value="CHOLNESTRASE"/>
</dbReference>
<keyword evidence="6" id="KW-0964">Secreted</keyword>
<evidence type="ECO:0000256" key="11">
    <source>
        <dbReference type="ARBA" id="ARBA00023136"/>
    </source>
</evidence>
<evidence type="ECO:0000259" key="18">
    <source>
        <dbReference type="Pfam" id="PF08674"/>
    </source>
</evidence>
<dbReference type="Gene3D" id="3.40.50.1820">
    <property type="entry name" value="alpha/beta hydrolase"/>
    <property type="match status" value="1"/>
</dbReference>
<evidence type="ECO:0000256" key="12">
    <source>
        <dbReference type="ARBA" id="ARBA00023157"/>
    </source>
</evidence>
<keyword evidence="13" id="KW-0325">Glycoprotein</keyword>
<feature type="active site" description="Charge relay system" evidence="15">
    <location>
        <position position="353"/>
    </location>
</feature>
<evidence type="ECO:0000256" key="10">
    <source>
        <dbReference type="ARBA" id="ARBA00023018"/>
    </source>
</evidence>
<evidence type="ECO:0000256" key="7">
    <source>
        <dbReference type="ARBA" id="ARBA00022729"/>
    </source>
</evidence>
<evidence type="ECO:0000256" key="13">
    <source>
        <dbReference type="ARBA" id="ARBA00023180"/>
    </source>
</evidence>
<dbReference type="SUPFAM" id="SSF53474">
    <property type="entry name" value="alpha/beta-Hydrolases"/>
    <property type="match status" value="1"/>
</dbReference>
<keyword evidence="11" id="KW-0472">Membrane</keyword>
<dbReference type="GO" id="GO:0005886">
    <property type="term" value="C:plasma membrane"/>
    <property type="evidence" value="ECO:0007669"/>
    <property type="project" value="UniProtKB-SubCell"/>
</dbReference>
<keyword evidence="7 16" id="KW-0732">Signal</keyword>
<dbReference type="PROSITE" id="PS00941">
    <property type="entry name" value="CARBOXYLESTERASE_B_2"/>
    <property type="match status" value="1"/>
</dbReference>
<dbReference type="InterPro" id="IPR000997">
    <property type="entry name" value="Cholinesterase"/>
</dbReference>
<reference evidence="19" key="1">
    <citation type="submission" date="2022-03" db="EMBL/GenBank/DDBJ databases">
        <authorList>
            <person name="Alioto T."/>
            <person name="Alioto T."/>
            <person name="Gomez Garrido J."/>
        </authorList>
    </citation>
    <scope>NUCLEOTIDE SEQUENCE</scope>
</reference>
<dbReference type="PROSITE" id="PS00122">
    <property type="entry name" value="CARBOXYLESTERASE_B_1"/>
    <property type="match status" value="1"/>
</dbReference>
<comment type="subcellular location">
    <subcellularLocation>
        <location evidence="1">Cell membrane</location>
        <topology evidence="1">Peripheral membrane protein</topology>
    </subcellularLocation>
    <subcellularLocation>
        <location evidence="2">Secreted</location>
    </subcellularLocation>
    <subcellularLocation>
        <location evidence="14">Synapse</location>
    </subcellularLocation>
</comment>
<dbReference type="InterPro" id="IPR014788">
    <property type="entry name" value="AChE_tetra"/>
</dbReference>
<accession>A0AAD1RJG4</accession>
<dbReference type="AlphaFoldDB" id="A0AAD1RJG4"/>
<dbReference type="CDD" id="cd00312">
    <property type="entry name" value="Esterase_lipase"/>
    <property type="match status" value="1"/>
</dbReference>
<name>A0AAD1RJG4_PELCU</name>
<keyword evidence="8 16" id="KW-0378">Hydrolase</keyword>
<evidence type="ECO:0000256" key="4">
    <source>
        <dbReference type="ARBA" id="ARBA00022475"/>
    </source>
</evidence>
<evidence type="ECO:0000256" key="5">
    <source>
        <dbReference type="ARBA" id="ARBA00022487"/>
    </source>
</evidence>
<dbReference type="Pfam" id="PF08674">
    <property type="entry name" value="AChE_tetra"/>
    <property type="match status" value="1"/>
</dbReference>
<dbReference type="InterPro" id="IPR002018">
    <property type="entry name" value="CarbesteraseB"/>
</dbReference>
<evidence type="ECO:0000313" key="20">
    <source>
        <dbReference type="Proteomes" id="UP001295444"/>
    </source>
</evidence>
<dbReference type="InterPro" id="IPR050654">
    <property type="entry name" value="AChE-related_enzymes"/>
</dbReference>
<organism evidence="19 20">
    <name type="scientific">Pelobates cultripes</name>
    <name type="common">Western spadefoot toad</name>
    <dbReference type="NCBI Taxonomy" id="61616"/>
    <lineage>
        <taxon>Eukaryota</taxon>
        <taxon>Metazoa</taxon>
        <taxon>Chordata</taxon>
        <taxon>Craniata</taxon>
        <taxon>Vertebrata</taxon>
        <taxon>Euteleostomi</taxon>
        <taxon>Amphibia</taxon>
        <taxon>Batrachia</taxon>
        <taxon>Anura</taxon>
        <taxon>Pelobatoidea</taxon>
        <taxon>Pelobatidae</taxon>
        <taxon>Pelobates</taxon>
    </lineage>
</organism>
<feature type="chain" id="PRO_5041781060" description="Carboxylic ester hydrolase" evidence="16">
    <location>
        <begin position="26"/>
        <end position="602"/>
    </location>
</feature>
<dbReference type="InterPro" id="IPR029058">
    <property type="entry name" value="AB_hydrolase_fold"/>
</dbReference>
<proteinExistence type="inferred from homology"/>
<evidence type="ECO:0000256" key="6">
    <source>
        <dbReference type="ARBA" id="ARBA00022525"/>
    </source>
</evidence>
<evidence type="ECO:0000256" key="14">
    <source>
        <dbReference type="ARBA" id="ARBA00034103"/>
    </source>
</evidence>
<feature type="domain" description="Carboxylesterase type B" evidence="17">
    <location>
        <begin position="31"/>
        <end position="551"/>
    </location>
</feature>
<dbReference type="EMBL" id="OW240914">
    <property type="protein sequence ID" value="CAH2272797.1"/>
    <property type="molecule type" value="Genomic_DNA"/>
</dbReference>
<sequence>MPLLPLTPLCLCTLSLILLLSQALAQSDSDLLVTTRSGKVRGVRLPVLSGYVSAFLGIPFAEPPVDKLRFRRSEPKKPWGDVWDATSYPNACYQYFDTLYPGFPGMEMWNPNRPMNEDCLYLNVWVPHPRPTNATVMVWIYGGGFYSGSSSLDVYDGRYMSHAENVLVVSMNYRVGAFGFLTLTPGSPDAPGNMGLFDQRLALQWVQDNIAFFGGDPRTVTIFGESAGGASVGMHVLSPGSHPLFSKAILQSGSPNTPWATITAQEGRRRAELLGKLLDCRLGNDTELLNCMRTKSPQMLIDHEFSVMPAPSIFRFAFVPVPDGDFFPEPPDTLMSMGRFKSCPLIVGVNQNEGSYFLLYGAPGFSKNNESLLTREDFLGGVKMSVPMANDIALEAVVMQYTDWADEHAGVKNREAMDDLVGDQNVICPVTHFAGKASEFGNRVYAYFFDHRASNLAWPQWMGVPHGYEIEFVFGLPLDVSLNYTPEEAELSRKIMRYWANFARTGDPNEGSDVRLQRWPLYTGTEQRYIALNNKPAKNLQGIRVQTCIFWNRFLPKLLNITDNIDEAERQWKVEFHRWSAYMMRWKNQFDHYSKQERCSEL</sequence>
<dbReference type="PANTHER" id="PTHR43918:SF11">
    <property type="entry name" value="ACETYLCHOLINESTERASE"/>
    <property type="match status" value="1"/>
</dbReference>
<comment type="similarity">
    <text evidence="3 16">Belongs to the type-B carboxylesterase/lipase family.</text>
</comment>
<feature type="domain" description="Acetylcholinesterase tetramerisation" evidence="18">
    <location>
        <begin position="566"/>
        <end position="599"/>
    </location>
</feature>
<keyword evidence="20" id="KW-1185">Reference proteome</keyword>
<evidence type="ECO:0000256" key="3">
    <source>
        <dbReference type="ARBA" id="ARBA00005964"/>
    </source>
</evidence>
<dbReference type="InterPro" id="IPR019826">
    <property type="entry name" value="Carboxylesterase_B_AS"/>
</dbReference>
<gene>
    <name evidence="19" type="ORF">PECUL_23A009586</name>
</gene>
<feature type="signal peptide" evidence="16">
    <location>
        <begin position="1"/>
        <end position="25"/>
    </location>
</feature>
<evidence type="ECO:0000256" key="2">
    <source>
        <dbReference type="ARBA" id="ARBA00004613"/>
    </source>
</evidence>
<keyword evidence="10" id="KW-0770">Synapse</keyword>
<evidence type="ECO:0000313" key="19">
    <source>
        <dbReference type="EMBL" id="CAH2272797.1"/>
    </source>
</evidence>
<dbReference type="GO" id="GO:0019695">
    <property type="term" value="P:choline metabolic process"/>
    <property type="evidence" value="ECO:0007669"/>
    <property type="project" value="TreeGrafter"/>
</dbReference>
<dbReference type="InterPro" id="IPR019819">
    <property type="entry name" value="Carboxylesterase_B_CS"/>
</dbReference>
<dbReference type="GO" id="GO:0005615">
    <property type="term" value="C:extracellular space"/>
    <property type="evidence" value="ECO:0007669"/>
    <property type="project" value="TreeGrafter"/>
</dbReference>
<evidence type="ECO:0000259" key="17">
    <source>
        <dbReference type="Pfam" id="PF00135"/>
    </source>
</evidence>